<keyword evidence="2" id="KW-0677">Repeat</keyword>
<keyword evidence="5" id="KW-1185">Reference proteome</keyword>
<dbReference type="PANTHER" id="PTHR11364">
    <property type="entry name" value="THIOSULFATE SULFERTANSFERASE"/>
    <property type="match status" value="1"/>
</dbReference>
<organism evidence="4 5">
    <name type="scientific">Chromobacterium sinusclupearum</name>
    <dbReference type="NCBI Taxonomy" id="2077146"/>
    <lineage>
        <taxon>Bacteria</taxon>
        <taxon>Pseudomonadati</taxon>
        <taxon>Pseudomonadota</taxon>
        <taxon>Betaproteobacteria</taxon>
        <taxon>Neisseriales</taxon>
        <taxon>Chromobacteriaceae</taxon>
        <taxon>Chromobacterium</taxon>
    </lineage>
</organism>
<gene>
    <name evidence="4" type="ORF">C2134_03095</name>
</gene>
<dbReference type="InterPro" id="IPR036873">
    <property type="entry name" value="Rhodanese-like_dom_sf"/>
</dbReference>
<dbReference type="SMART" id="SM00450">
    <property type="entry name" value="RHOD"/>
    <property type="match status" value="2"/>
</dbReference>
<dbReference type="AlphaFoldDB" id="A0A2K4MSA5"/>
<evidence type="ECO:0000256" key="2">
    <source>
        <dbReference type="ARBA" id="ARBA00022737"/>
    </source>
</evidence>
<dbReference type="Proteomes" id="UP000236416">
    <property type="component" value="Unassembled WGS sequence"/>
</dbReference>
<dbReference type="Gene3D" id="3.40.250.10">
    <property type="entry name" value="Rhodanese-like domain"/>
    <property type="match status" value="2"/>
</dbReference>
<protein>
    <submittedName>
        <fullName evidence="4">Sulfurtransferase</fullName>
    </submittedName>
</protein>
<dbReference type="InterPro" id="IPR045078">
    <property type="entry name" value="TST/MPST-like"/>
</dbReference>
<dbReference type="PANTHER" id="PTHR11364:SF27">
    <property type="entry name" value="SULFURTRANSFERASE"/>
    <property type="match status" value="1"/>
</dbReference>
<comment type="caution">
    <text evidence="4">The sequence shown here is derived from an EMBL/GenBank/DDBJ whole genome shotgun (WGS) entry which is preliminary data.</text>
</comment>
<sequence length="279" mass="30220">MYTTLITPEQLSSLPPAEVVVLDCRFQLDNPDYGPAAYEQGHLPGAHYLHLDYHLSSSKNGRNGRHPLPDGQRLAVDLGAIGVDAATQVVAYDDGSSQYAARAWWLLRWLGHDKAAVLDGGLKAWLAAGLPLDQAPPARRSRRFAIRPSLAATVDVDAVLANLQTQAFTVVDARSNERFHGIGETIDPVAGHIPGAANRFFMNNLDAEQRYKPAAQLRAEWEALLGQGFDPAAIVHQCGSGVTACQNLLSMEIAGFSGSRLYPGSWSEWCSDPARPVAR</sequence>
<feature type="domain" description="Rhodanese" evidence="3">
    <location>
        <begin position="15"/>
        <end position="134"/>
    </location>
</feature>
<dbReference type="PROSITE" id="PS00380">
    <property type="entry name" value="RHODANESE_1"/>
    <property type="match status" value="1"/>
</dbReference>
<dbReference type="EMBL" id="PPTF01000014">
    <property type="protein sequence ID" value="POA99988.1"/>
    <property type="molecule type" value="Genomic_DNA"/>
</dbReference>
<dbReference type="InterPro" id="IPR001307">
    <property type="entry name" value="Thiosulphate_STrfase_CS"/>
</dbReference>
<evidence type="ECO:0000259" key="3">
    <source>
        <dbReference type="PROSITE" id="PS50206"/>
    </source>
</evidence>
<proteinExistence type="predicted"/>
<dbReference type="CDD" id="cd01448">
    <property type="entry name" value="TST_Repeat_1"/>
    <property type="match status" value="1"/>
</dbReference>
<keyword evidence="1 4" id="KW-0808">Transferase</keyword>
<dbReference type="CDD" id="cd01449">
    <property type="entry name" value="TST_Repeat_2"/>
    <property type="match status" value="1"/>
</dbReference>
<dbReference type="Pfam" id="PF00581">
    <property type="entry name" value="Rhodanese"/>
    <property type="match status" value="2"/>
</dbReference>
<evidence type="ECO:0000256" key="1">
    <source>
        <dbReference type="ARBA" id="ARBA00022679"/>
    </source>
</evidence>
<reference evidence="4 5" key="1">
    <citation type="submission" date="2018-01" db="EMBL/GenBank/DDBJ databases">
        <title>Genomic Sequence of Chromobacterium MWU13-2610 from wild cranberry bogs within the Cape Cod National Seashore.</title>
        <authorList>
            <person name="O'Hara-Hanley K."/>
            <person name="Soby S."/>
            <person name="Harrison A."/>
        </authorList>
    </citation>
    <scope>NUCLEOTIDE SEQUENCE [LARGE SCALE GENOMIC DNA]</scope>
    <source>
        <strain evidence="4 5">MWU13-2610</strain>
    </source>
</reference>
<dbReference type="GO" id="GO:0004792">
    <property type="term" value="F:thiosulfate-cyanide sulfurtransferase activity"/>
    <property type="evidence" value="ECO:0007669"/>
    <property type="project" value="InterPro"/>
</dbReference>
<name>A0A2K4MSA5_9NEIS</name>
<dbReference type="PROSITE" id="PS50206">
    <property type="entry name" value="RHODANESE_3"/>
    <property type="match status" value="2"/>
</dbReference>
<dbReference type="RefSeq" id="WP_103317486.1">
    <property type="nucleotide sequence ID" value="NZ_PPTF01000014.1"/>
</dbReference>
<dbReference type="InterPro" id="IPR001763">
    <property type="entry name" value="Rhodanese-like_dom"/>
</dbReference>
<evidence type="ECO:0000313" key="5">
    <source>
        <dbReference type="Proteomes" id="UP000236416"/>
    </source>
</evidence>
<accession>A0A2K4MSA5</accession>
<feature type="domain" description="Rhodanese" evidence="3">
    <location>
        <begin position="164"/>
        <end position="278"/>
    </location>
</feature>
<dbReference type="SUPFAM" id="SSF52821">
    <property type="entry name" value="Rhodanese/Cell cycle control phosphatase"/>
    <property type="match status" value="2"/>
</dbReference>
<evidence type="ECO:0000313" key="4">
    <source>
        <dbReference type="EMBL" id="POA99988.1"/>
    </source>
</evidence>